<dbReference type="PANTHER" id="PTHR31917:SF136">
    <property type="entry name" value="DUF724 DOMAIN-CONTAINING PROTEIN 7"/>
    <property type="match status" value="1"/>
</dbReference>
<feature type="domain" description="Agenet" evidence="7">
    <location>
        <begin position="111"/>
        <end position="168"/>
    </location>
</feature>
<feature type="domain" description="Agenet" evidence="7">
    <location>
        <begin position="219"/>
        <end position="282"/>
    </location>
</feature>
<feature type="signal peptide" evidence="6">
    <location>
        <begin position="1"/>
        <end position="17"/>
    </location>
</feature>
<keyword evidence="6" id="KW-0732">Signal</keyword>
<sequence>MTLKLSVDLSLTTLSLSLSSVNMLSTTGRKEKLSVSKGSYIEVSSDEHYHSTGDVWYHALLQENLAPSKRKKLSVLHLNPLSNEDYSPPLITTAFHRLIRPVPPPDSFPEVGFEEGAVIDAAHKGGWWSGWVIRALDRRQRFLVYLRFGPDVIEVERKDMRPHWVWKNEEWFRCKKRVKVFSFIVKVFIFVCIKTHFLCFFPLFLTLFLCARMKLLTESERRAGTDVEVRTKVEPFGNIWAPGITIKENEDGTTLVKYMSLNACRKANVPNSKIRPSPPSSCGLRRFGLMENVDVLLEESGWCPSVVSMVLCEDRYTVLLGRSKKSEDFNHSQLRPSMEWSDGAWQTKEKVTHREESLHAAEETTRIRVKVRATHGTTVKKLPPGKESVTENVTQLPQTPVSSGELESKMANVVISENALVTKKPEIAETKEFHSPIVLGVAATRQTKTPRKKRKTVNNQTGSENNLVRGKAHEESDSRERVNKRKRGRPRKFLSKEPKHKTGVAGNGSKTPTIEIVDYDQPLTSWIHGQSAYPTPDQMLNAIVEKHVDVVETPKAKDSTMVLPFVKKSPCWKVLESMEIFKAVPQRPHFSPLQECEEESREGDAIGAMVKFTGLFEKVSDIQVDDSVTEIIRIKECFLKLEKHGFDVTAPCYRIDKLLSIKESQTWALEELKVAEREIIEKDNKRRKLEEDITELQRQLTLLKEEKVTKDKEITRIQTHADVLDRKVQNVEHEFHATVTAPW</sequence>
<dbReference type="AlphaFoldDB" id="A0A8X7Q0Q3"/>
<organism evidence="8 9">
    <name type="scientific">Brassica carinata</name>
    <name type="common">Ethiopian mustard</name>
    <name type="synonym">Abyssinian cabbage</name>
    <dbReference type="NCBI Taxonomy" id="52824"/>
    <lineage>
        <taxon>Eukaryota</taxon>
        <taxon>Viridiplantae</taxon>
        <taxon>Streptophyta</taxon>
        <taxon>Embryophyta</taxon>
        <taxon>Tracheophyta</taxon>
        <taxon>Spermatophyta</taxon>
        <taxon>Magnoliopsida</taxon>
        <taxon>eudicotyledons</taxon>
        <taxon>Gunneridae</taxon>
        <taxon>Pentapetalae</taxon>
        <taxon>rosids</taxon>
        <taxon>malvids</taxon>
        <taxon>Brassicales</taxon>
        <taxon>Brassicaceae</taxon>
        <taxon>Brassiceae</taxon>
        <taxon>Brassica</taxon>
    </lineage>
</organism>
<dbReference type="CDD" id="cd20405">
    <property type="entry name" value="Tudor_Agenet_AtDUF_rpt1_3"/>
    <property type="match status" value="1"/>
</dbReference>
<dbReference type="InterPro" id="IPR008395">
    <property type="entry name" value="Agenet-like_dom"/>
</dbReference>
<dbReference type="EMBL" id="JAAMPC010000015">
    <property type="protein sequence ID" value="KAG2260917.1"/>
    <property type="molecule type" value="Genomic_DNA"/>
</dbReference>
<evidence type="ECO:0000256" key="2">
    <source>
        <dbReference type="ARBA" id="ARBA00022604"/>
    </source>
</evidence>
<evidence type="ECO:0000256" key="4">
    <source>
        <dbReference type="SAM" id="MobiDB-lite"/>
    </source>
</evidence>
<feature type="region of interest" description="Disordered" evidence="4">
    <location>
        <begin position="441"/>
        <end position="512"/>
    </location>
</feature>
<protein>
    <recommendedName>
        <fullName evidence="7">Agenet domain-containing protein</fullName>
    </recommendedName>
</protein>
<keyword evidence="5" id="KW-1133">Transmembrane helix</keyword>
<dbReference type="SMART" id="SM00743">
    <property type="entry name" value="Agenet"/>
    <property type="match status" value="4"/>
</dbReference>
<dbReference type="InterPro" id="IPR014002">
    <property type="entry name" value="Agenet_dom_plant"/>
</dbReference>
<evidence type="ECO:0000256" key="6">
    <source>
        <dbReference type="SAM" id="SignalP"/>
    </source>
</evidence>
<evidence type="ECO:0000256" key="5">
    <source>
        <dbReference type="SAM" id="Phobius"/>
    </source>
</evidence>
<evidence type="ECO:0000313" key="8">
    <source>
        <dbReference type="EMBL" id="KAG2260917.1"/>
    </source>
</evidence>
<dbReference type="OrthoDB" id="687110at2759"/>
<keyword evidence="2" id="KW-0341">Growth regulation</keyword>
<evidence type="ECO:0000256" key="1">
    <source>
        <dbReference type="ARBA" id="ARBA00022448"/>
    </source>
</evidence>
<feature type="domain" description="Agenet" evidence="7">
    <location>
        <begin position="285"/>
        <end position="342"/>
    </location>
</feature>
<keyword evidence="3" id="KW-0175">Coiled coil</keyword>
<feature type="compositionally biased region" description="Basic residues" evidence="4">
    <location>
        <begin position="482"/>
        <end position="502"/>
    </location>
</feature>
<keyword evidence="5" id="KW-0812">Transmembrane</keyword>
<dbReference type="PANTHER" id="PTHR31917">
    <property type="entry name" value="AGENET DOMAIN-CONTAINING PROTEIN-RELATED"/>
    <property type="match status" value="1"/>
</dbReference>
<name>A0A8X7Q0Q3_BRACI</name>
<reference evidence="8 9" key="1">
    <citation type="submission" date="2020-02" db="EMBL/GenBank/DDBJ databases">
        <authorList>
            <person name="Ma Q."/>
            <person name="Huang Y."/>
            <person name="Song X."/>
            <person name="Pei D."/>
        </authorList>
    </citation>
    <scope>NUCLEOTIDE SEQUENCE [LARGE SCALE GENOMIC DNA]</scope>
    <source>
        <strain evidence="8">Sxm20200214</strain>
        <tissue evidence="8">Leaf</tissue>
    </source>
</reference>
<keyword evidence="1" id="KW-0813">Transport</keyword>
<feature type="transmembrane region" description="Helical" evidence="5">
    <location>
        <begin position="183"/>
        <end position="209"/>
    </location>
</feature>
<evidence type="ECO:0000313" key="9">
    <source>
        <dbReference type="Proteomes" id="UP000886595"/>
    </source>
</evidence>
<gene>
    <name evidence="8" type="ORF">Bca52824_080211</name>
</gene>
<comment type="caution">
    <text evidence="8">The sequence shown here is derived from an EMBL/GenBank/DDBJ whole genome shotgun (WGS) entry which is preliminary data.</text>
</comment>
<feature type="compositionally biased region" description="Polar residues" evidence="4">
    <location>
        <begin position="457"/>
        <end position="466"/>
    </location>
</feature>
<dbReference type="Pfam" id="PF05266">
    <property type="entry name" value="DUF724"/>
    <property type="match status" value="1"/>
</dbReference>
<keyword evidence="5" id="KW-0472">Membrane</keyword>
<feature type="chain" id="PRO_5036459708" description="Agenet domain-containing protein" evidence="6">
    <location>
        <begin position="18"/>
        <end position="743"/>
    </location>
</feature>
<accession>A0A8X7Q0Q3</accession>
<keyword evidence="9" id="KW-1185">Reference proteome</keyword>
<feature type="domain" description="Agenet" evidence="7">
    <location>
        <begin position="33"/>
        <end position="107"/>
    </location>
</feature>
<proteinExistence type="predicted"/>
<dbReference type="Proteomes" id="UP000886595">
    <property type="component" value="Unassembled WGS sequence"/>
</dbReference>
<evidence type="ECO:0000256" key="3">
    <source>
        <dbReference type="SAM" id="Coils"/>
    </source>
</evidence>
<dbReference type="Pfam" id="PF05641">
    <property type="entry name" value="Agenet"/>
    <property type="match status" value="2"/>
</dbReference>
<dbReference type="InterPro" id="IPR007930">
    <property type="entry name" value="DUF724"/>
</dbReference>
<evidence type="ECO:0000259" key="7">
    <source>
        <dbReference type="SMART" id="SM00743"/>
    </source>
</evidence>
<feature type="compositionally biased region" description="Basic and acidic residues" evidence="4">
    <location>
        <begin position="471"/>
        <end position="481"/>
    </location>
</feature>
<feature type="coiled-coil region" evidence="3">
    <location>
        <begin position="672"/>
        <end position="713"/>
    </location>
</feature>